<dbReference type="AlphaFoldDB" id="A0A7M1B3T5"/>
<dbReference type="RefSeq" id="WP_193150550.1">
    <property type="nucleotide sequence ID" value="NZ_CP041235.1"/>
</dbReference>
<dbReference type="GO" id="GO:0016226">
    <property type="term" value="P:iron-sulfur cluster assembly"/>
    <property type="evidence" value="ECO:0007669"/>
    <property type="project" value="InterPro"/>
</dbReference>
<feature type="domain" description="SUF system FeS cluster assembly SufBD core" evidence="1">
    <location>
        <begin position="130"/>
        <end position="361"/>
    </location>
</feature>
<dbReference type="PANTHER" id="PTHR43575">
    <property type="entry name" value="PROTEIN ABCI7, CHLOROPLASTIC"/>
    <property type="match status" value="1"/>
</dbReference>
<dbReference type="Proteomes" id="UP000593719">
    <property type="component" value="Chromosome"/>
</dbReference>
<reference evidence="2 3" key="1">
    <citation type="submission" date="2019-06" db="EMBL/GenBank/DDBJ databases">
        <title>Sulfurimonas gotlandica sp. nov., a chemoautotrophic and psychrotolerant epsilonproteobacterium isolated from a pelagic redoxcline, and an emended description of the genus Sulfurimonas.</title>
        <authorList>
            <person name="Wang S."/>
            <person name="Jiang L."/>
            <person name="Shao Z."/>
        </authorList>
    </citation>
    <scope>NUCLEOTIDE SEQUENCE [LARGE SCALE GENOMIC DNA]</scope>
    <source>
        <strain evidence="2 3">S2-6</strain>
    </source>
</reference>
<dbReference type="InterPro" id="IPR055346">
    <property type="entry name" value="Fe-S_cluster_assembly_SufBD"/>
</dbReference>
<sequence>MKQTVLANTLANLSSVVTKETEAAASRLQLLGLPTKKTEQYRYFPVEKLLGTEYRVVAKKESEIEEADFVEIVDGVVVRAPKGLKIGYTKRHTIAEKHFDPLYYLGHLLSPKIIEINFENDSSIKVLHRYTQENALIAYRVSVQTAPNIKVTLSESFIGCDAKESLVLYGCDIHLQRDTCFTFIKDETLVEGIYTPLYSHFIELSEQSSANFFSFDFGNADGLQLIQAKLMESSDFKAHHLLYTKGESKRGTVSQIVHAAKNARSSQKVKTILGESGRGIFDALIKIKAEGSGTKAYQNSQAVLLNDGAYMASKPQLEIYIDDVEASHGSTIGELDAQQLFYLRSRGISLEEARKMLILAFANEIIDAIEDEKTRENVHLSFEKVYYGHGQLECIATCHHCCETVFGEEL</sequence>
<evidence type="ECO:0000313" key="3">
    <source>
        <dbReference type="Proteomes" id="UP000593719"/>
    </source>
</evidence>
<protein>
    <submittedName>
        <fullName evidence="2">Fe-S cluster assembly protein SufD</fullName>
    </submittedName>
</protein>
<proteinExistence type="predicted"/>
<organism evidence="2 3">
    <name type="scientific">Sulfurimonas sediminis</name>
    <dbReference type="NCBI Taxonomy" id="2590020"/>
    <lineage>
        <taxon>Bacteria</taxon>
        <taxon>Pseudomonadati</taxon>
        <taxon>Campylobacterota</taxon>
        <taxon>Epsilonproteobacteria</taxon>
        <taxon>Campylobacterales</taxon>
        <taxon>Sulfurimonadaceae</taxon>
        <taxon>Sulfurimonas</taxon>
    </lineage>
</organism>
<keyword evidence="3" id="KW-1185">Reference proteome</keyword>
<accession>A0A7M1B3T5</accession>
<dbReference type="InterPro" id="IPR037284">
    <property type="entry name" value="SUF_FeS_clus_asmbl_SufBD_sf"/>
</dbReference>
<dbReference type="KEGG" id="ssei:FJR45_10800"/>
<dbReference type="PANTHER" id="PTHR43575:SF1">
    <property type="entry name" value="PROTEIN ABCI7, CHLOROPLASTIC"/>
    <property type="match status" value="1"/>
</dbReference>
<dbReference type="SUPFAM" id="SSF101960">
    <property type="entry name" value="Stabilizer of iron transporter SufD"/>
    <property type="match status" value="1"/>
</dbReference>
<dbReference type="InterPro" id="IPR000825">
    <property type="entry name" value="SUF_FeS_clus_asmbl_SufBD_core"/>
</dbReference>
<dbReference type="Pfam" id="PF01458">
    <property type="entry name" value="SUFBD_core"/>
    <property type="match status" value="1"/>
</dbReference>
<evidence type="ECO:0000259" key="1">
    <source>
        <dbReference type="Pfam" id="PF01458"/>
    </source>
</evidence>
<evidence type="ECO:0000313" key="2">
    <source>
        <dbReference type="EMBL" id="QOP44409.1"/>
    </source>
</evidence>
<dbReference type="EMBL" id="CP041235">
    <property type="protein sequence ID" value="QOP44409.1"/>
    <property type="molecule type" value="Genomic_DNA"/>
</dbReference>
<name>A0A7M1B3T5_9BACT</name>
<gene>
    <name evidence="2" type="ORF">FJR45_10800</name>
</gene>